<dbReference type="GO" id="GO:0008270">
    <property type="term" value="F:zinc ion binding"/>
    <property type="evidence" value="ECO:0007669"/>
    <property type="project" value="InterPro"/>
</dbReference>
<accession>A0A512JD43</accession>
<proteinExistence type="inferred from homology"/>
<organism evidence="3 5">
    <name type="scientific">Methylobacterium oxalidis</name>
    <dbReference type="NCBI Taxonomy" id="944322"/>
    <lineage>
        <taxon>Bacteria</taxon>
        <taxon>Pseudomonadati</taxon>
        <taxon>Pseudomonadota</taxon>
        <taxon>Alphaproteobacteria</taxon>
        <taxon>Hyphomicrobiales</taxon>
        <taxon>Methylobacteriaceae</taxon>
        <taxon>Methylobacterium</taxon>
    </lineage>
</organism>
<reference evidence="4" key="1">
    <citation type="journal article" date="2014" name="Int. J. Syst. Evol. Microbiol.">
        <title>Complete genome of a new Firmicutes species belonging to the dominant human colonic microbiota ('Ruminococcus bicirculans') reveals two chromosomes and a selective capacity to utilize plant glucans.</title>
        <authorList>
            <consortium name="NISC Comparative Sequencing Program"/>
            <person name="Wegmann U."/>
            <person name="Louis P."/>
            <person name="Goesmann A."/>
            <person name="Henrissat B."/>
            <person name="Duncan S.H."/>
            <person name="Flint H.J."/>
        </authorList>
    </citation>
    <scope>NUCLEOTIDE SEQUENCE</scope>
    <source>
        <strain evidence="4">NBRC 107715</strain>
    </source>
</reference>
<comment type="caution">
    <text evidence="3">The sequence shown here is derived from an EMBL/GenBank/DDBJ whole genome shotgun (WGS) entry which is preliminary data.</text>
</comment>
<evidence type="ECO:0000313" key="5">
    <source>
        <dbReference type="Proteomes" id="UP000321960"/>
    </source>
</evidence>
<dbReference type="EMBL" id="BSPK01000103">
    <property type="protein sequence ID" value="GLS66333.1"/>
    <property type="molecule type" value="Genomic_DNA"/>
</dbReference>
<comment type="similarity">
    <text evidence="1">Belongs to the ros/MucR family.</text>
</comment>
<evidence type="ECO:0000313" key="3">
    <source>
        <dbReference type="EMBL" id="GEP07882.1"/>
    </source>
</evidence>
<feature type="region of interest" description="Disordered" evidence="2">
    <location>
        <begin position="142"/>
        <end position="165"/>
    </location>
</feature>
<sequence length="165" mass="18127">MRAREPWTYTLTENTEWQTPDFIELAADIVSAYVAKNPVRVDDLPALLTNVHAALTGLTSGAPQAVEEEVEKATPSQIRKSIRPDALISFIDGRPYKTLKRHLTGHGLDPHSYRQRYGLPSDYPMVCANYAAQRSELAKSIGLGRPAARPAETEAAKGSARRKAA</sequence>
<protein>
    <submittedName>
        <fullName evidence="3">Transcriptional regulator</fullName>
    </submittedName>
</protein>
<dbReference type="Gene3D" id="1.10.10.1550">
    <property type="entry name" value="ROS/MUCR transcriptional regulator protein"/>
    <property type="match status" value="1"/>
</dbReference>
<dbReference type="Proteomes" id="UP000321960">
    <property type="component" value="Unassembled WGS sequence"/>
</dbReference>
<evidence type="ECO:0000256" key="2">
    <source>
        <dbReference type="SAM" id="MobiDB-lite"/>
    </source>
</evidence>
<gene>
    <name evidence="4" type="ORF">GCM10007888_47150</name>
    <name evidence="3" type="ORF">MOX02_59200</name>
</gene>
<evidence type="ECO:0000256" key="1">
    <source>
        <dbReference type="ARBA" id="ARBA00007031"/>
    </source>
</evidence>
<dbReference type="GO" id="GO:0006355">
    <property type="term" value="P:regulation of DNA-templated transcription"/>
    <property type="evidence" value="ECO:0007669"/>
    <property type="project" value="InterPro"/>
</dbReference>
<keyword evidence="6" id="KW-1185">Reference proteome</keyword>
<dbReference type="EMBL" id="BJZU01000199">
    <property type="protein sequence ID" value="GEP07882.1"/>
    <property type="molecule type" value="Genomic_DNA"/>
</dbReference>
<evidence type="ECO:0000313" key="6">
    <source>
        <dbReference type="Proteomes" id="UP001156856"/>
    </source>
</evidence>
<dbReference type="InterPro" id="IPR008807">
    <property type="entry name" value="ROS_MUCR"/>
</dbReference>
<reference evidence="6" key="2">
    <citation type="journal article" date="2019" name="Int. J. Syst. Evol. Microbiol.">
        <title>The Global Catalogue of Microorganisms (GCM) 10K type strain sequencing project: providing services to taxonomists for standard genome sequencing and annotation.</title>
        <authorList>
            <consortium name="The Broad Institute Genomics Platform"/>
            <consortium name="The Broad Institute Genome Sequencing Center for Infectious Disease"/>
            <person name="Wu L."/>
            <person name="Ma J."/>
        </authorList>
    </citation>
    <scope>NUCLEOTIDE SEQUENCE [LARGE SCALE GENOMIC DNA]</scope>
    <source>
        <strain evidence="6">NBRC 107715</strain>
    </source>
</reference>
<dbReference type="InterPro" id="IPR041920">
    <property type="entry name" value="ROS/MUCR_sf"/>
</dbReference>
<name>A0A512JD43_9HYPH</name>
<evidence type="ECO:0000313" key="4">
    <source>
        <dbReference type="EMBL" id="GLS66333.1"/>
    </source>
</evidence>
<dbReference type="Proteomes" id="UP001156856">
    <property type="component" value="Unassembled WGS sequence"/>
</dbReference>
<dbReference type="GO" id="GO:0003677">
    <property type="term" value="F:DNA binding"/>
    <property type="evidence" value="ECO:0007669"/>
    <property type="project" value="InterPro"/>
</dbReference>
<dbReference type="Pfam" id="PF05443">
    <property type="entry name" value="ROS_MUCR"/>
    <property type="match status" value="1"/>
</dbReference>
<reference evidence="3 5" key="3">
    <citation type="submission" date="2019-07" db="EMBL/GenBank/DDBJ databases">
        <title>Whole genome shotgun sequence of Methylobacterium oxalidis NBRC 107715.</title>
        <authorList>
            <person name="Hosoyama A."/>
            <person name="Uohara A."/>
            <person name="Ohji S."/>
            <person name="Ichikawa N."/>
        </authorList>
    </citation>
    <scope>NUCLEOTIDE SEQUENCE [LARGE SCALE GENOMIC DNA]</scope>
    <source>
        <strain evidence="3 5">NBRC 107715</strain>
    </source>
</reference>
<reference evidence="4" key="4">
    <citation type="submission" date="2023-01" db="EMBL/GenBank/DDBJ databases">
        <title>Draft genome sequence of Methylobacterium oxalidis strain NBRC 107715.</title>
        <authorList>
            <person name="Sun Q."/>
            <person name="Mori K."/>
        </authorList>
    </citation>
    <scope>NUCLEOTIDE SEQUENCE</scope>
    <source>
        <strain evidence="4">NBRC 107715</strain>
    </source>
</reference>
<dbReference type="AlphaFoldDB" id="A0A512JD43"/>